<proteinExistence type="predicted"/>
<feature type="non-terminal residue" evidence="1">
    <location>
        <position position="165"/>
    </location>
</feature>
<evidence type="ECO:0000313" key="2">
    <source>
        <dbReference type="Proteomes" id="UP000789920"/>
    </source>
</evidence>
<reference evidence="1" key="1">
    <citation type="submission" date="2021-06" db="EMBL/GenBank/DDBJ databases">
        <authorList>
            <person name="Kallberg Y."/>
            <person name="Tangrot J."/>
            <person name="Rosling A."/>
        </authorList>
    </citation>
    <scope>NUCLEOTIDE SEQUENCE</scope>
    <source>
        <strain evidence="1">MA461A</strain>
    </source>
</reference>
<dbReference type="Proteomes" id="UP000789920">
    <property type="component" value="Unassembled WGS sequence"/>
</dbReference>
<comment type="caution">
    <text evidence="1">The sequence shown here is derived from an EMBL/GenBank/DDBJ whole genome shotgun (WGS) entry which is preliminary data.</text>
</comment>
<accession>A0ACA9RGT1</accession>
<dbReference type="EMBL" id="CAJVQC010053005">
    <property type="protein sequence ID" value="CAG8792325.1"/>
    <property type="molecule type" value="Genomic_DNA"/>
</dbReference>
<protein>
    <submittedName>
        <fullName evidence="1">13491_t:CDS:1</fullName>
    </submittedName>
</protein>
<keyword evidence="2" id="KW-1185">Reference proteome</keyword>
<name>A0ACA9RGT1_9GLOM</name>
<sequence length="165" mass="19678">MPKSHCLTPYIEILKEKANNYNYKAICLACIEFKRKVYTLEEKFTNTKKCCCDHFKKCFWFKQKYEEQATKIIDNTDSENTMQRRYKRSRIIYNEDNESDSFDEFNSLSNNTSNSTSKKLKDKLFRFINSAIKLPPRRTLSRIILSNTSNHLVNKIQQKAQNNIY</sequence>
<evidence type="ECO:0000313" key="1">
    <source>
        <dbReference type="EMBL" id="CAG8792325.1"/>
    </source>
</evidence>
<organism evidence="1 2">
    <name type="scientific">Racocetra persica</name>
    <dbReference type="NCBI Taxonomy" id="160502"/>
    <lineage>
        <taxon>Eukaryota</taxon>
        <taxon>Fungi</taxon>
        <taxon>Fungi incertae sedis</taxon>
        <taxon>Mucoromycota</taxon>
        <taxon>Glomeromycotina</taxon>
        <taxon>Glomeromycetes</taxon>
        <taxon>Diversisporales</taxon>
        <taxon>Gigasporaceae</taxon>
        <taxon>Racocetra</taxon>
    </lineage>
</organism>
<gene>
    <name evidence="1" type="ORF">RPERSI_LOCUS19383</name>
</gene>